<reference evidence="2" key="1">
    <citation type="submission" date="2017-02" db="EMBL/GenBank/DDBJ databases">
        <authorList>
            <person name="Varghese N."/>
            <person name="Submissions S."/>
        </authorList>
    </citation>
    <scope>NUCLEOTIDE SEQUENCE [LARGE SCALE GENOMIC DNA]</scope>
    <source>
        <strain evidence="2">ATCC 49788</strain>
    </source>
</reference>
<name>A0A1T4VZG1_9GAMM</name>
<proteinExistence type="predicted"/>
<protein>
    <submittedName>
        <fullName evidence="1">Uncharacterized protein</fullName>
    </submittedName>
</protein>
<evidence type="ECO:0000313" key="1">
    <source>
        <dbReference type="EMBL" id="SKA70414.1"/>
    </source>
</evidence>
<dbReference type="OrthoDB" id="7054049at2"/>
<dbReference type="EMBL" id="FUYB01000002">
    <property type="protein sequence ID" value="SKA70414.1"/>
    <property type="molecule type" value="Genomic_DNA"/>
</dbReference>
<keyword evidence="2" id="KW-1185">Reference proteome</keyword>
<dbReference type="Proteomes" id="UP000190460">
    <property type="component" value="Unassembled WGS sequence"/>
</dbReference>
<evidence type="ECO:0000313" key="2">
    <source>
        <dbReference type="Proteomes" id="UP000190460"/>
    </source>
</evidence>
<accession>A0A1T4VZG1</accession>
<dbReference type="RefSeq" id="WP_078921198.1">
    <property type="nucleotide sequence ID" value="NZ_FUYB01000002.1"/>
</dbReference>
<dbReference type="AlphaFoldDB" id="A0A1T4VZG1"/>
<sequence length="290" mass="31972">MNVSERNEDAKYYVNAKLLRAETLQESDFHDLLTGTPEVRNLLTNLIEIHAKGFRGVVLTALVGIHINSEYEPLNDFYGCNPRAIFEEGIWYALTEKGIPCGKSDPLNVAKNISQLNEAWAKGKRPEAAAGAAVSFLRMVMESKGKQRASLIDYFFFRLLCYTQQLHQQVVATTSTAGESTRQIAGKLATFCVEYPEAGNVPQFVIAKLLASLSADSTITVHGGDESVFGTNTTSKKPADIWTGQSGEILNLYEVTVKKINLKRLDDCIDTLQGLGSNIKVKEKPLILLI</sequence>
<gene>
    <name evidence="1" type="ORF">SAMN02745130_00724</name>
</gene>
<dbReference type="STRING" id="92487.SAMN02745130_00724"/>
<organism evidence="1 2">
    <name type="scientific">Thiothrix eikelboomii</name>
    <dbReference type="NCBI Taxonomy" id="92487"/>
    <lineage>
        <taxon>Bacteria</taxon>
        <taxon>Pseudomonadati</taxon>
        <taxon>Pseudomonadota</taxon>
        <taxon>Gammaproteobacteria</taxon>
        <taxon>Thiotrichales</taxon>
        <taxon>Thiotrichaceae</taxon>
        <taxon>Thiothrix</taxon>
    </lineage>
</organism>